<evidence type="ECO:0000256" key="8">
    <source>
        <dbReference type="ARBA" id="ARBA00023014"/>
    </source>
</evidence>
<accession>A0A841IRJ5</accession>
<gene>
    <name evidence="13" type="ORF">FHS13_000843</name>
</gene>
<evidence type="ECO:0000256" key="3">
    <source>
        <dbReference type="ARBA" id="ARBA00022532"/>
    </source>
</evidence>
<evidence type="ECO:0000256" key="1">
    <source>
        <dbReference type="ARBA" id="ARBA00009433"/>
    </source>
</evidence>
<dbReference type="PROSITE" id="PS00198">
    <property type="entry name" value="4FE4S_FER_1"/>
    <property type="match status" value="1"/>
</dbReference>
<proteinExistence type="inferred from homology"/>
<dbReference type="EMBL" id="JACHJO010000002">
    <property type="protein sequence ID" value="MBB6118911.1"/>
    <property type="molecule type" value="Genomic_DNA"/>
</dbReference>
<dbReference type="InterPro" id="IPR017896">
    <property type="entry name" value="4Fe4S_Fe-S-bd"/>
</dbReference>
<dbReference type="RefSeq" id="WP_184287700.1">
    <property type="nucleotide sequence ID" value="NZ_JACHJO010000002.1"/>
</dbReference>
<feature type="domain" description="4Fe-4S ferredoxin-type" evidence="12">
    <location>
        <begin position="149"/>
        <end position="179"/>
    </location>
</feature>
<evidence type="ECO:0000256" key="6">
    <source>
        <dbReference type="ARBA" id="ARBA00023002"/>
    </source>
</evidence>
<name>A0A841IRJ5_9ACTN</name>
<dbReference type="GO" id="GO:0046872">
    <property type="term" value="F:metal ion binding"/>
    <property type="evidence" value="ECO:0007669"/>
    <property type="project" value="UniProtKB-KW"/>
</dbReference>
<comment type="cofactor">
    <cofactor evidence="10">
        <name>[3Fe-4S] cluster</name>
        <dbReference type="ChEBI" id="CHEBI:21137"/>
    </cofactor>
    <text evidence="10">Binds 1 [3Fe-4S] cluster.</text>
</comment>
<evidence type="ECO:0000313" key="13">
    <source>
        <dbReference type="EMBL" id="MBB6118911.1"/>
    </source>
</evidence>
<keyword evidence="8 10" id="KW-0411">Iron-sulfur</keyword>
<dbReference type="InterPro" id="IPR012675">
    <property type="entry name" value="Beta-grasp_dom_sf"/>
</dbReference>
<reference evidence="13 14" key="1">
    <citation type="submission" date="2020-08" db="EMBL/GenBank/DDBJ databases">
        <title>Genomic Encyclopedia of Type Strains, Phase III (KMG-III): the genomes of soil and plant-associated and newly described type strains.</title>
        <authorList>
            <person name="Whitman W."/>
        </authorList>
    </citation>
    <scope>NUCLEOTIDE SEQUENCE [LARGE SCALE GENOMIC DNA]</scope>
    <source>
        <strain evidence="13 14">CECT 8712</strain>
    </source>
</reference>
<dbReference type="Pfam" id="PF13237">
    <property type="entry name" value="Fer4_10"/>
    <property type="match status" value="1"/>
</dbReference>
<dbReference type="InterPro" id="IPR009051">
    <property type="entry name" value="Helical_ferredxn"/>
</dbReference>
<dbReference type="GO" id="GO:0009055">
    <property type="term" value="F:electron transfer activity"/>
    <property type="evidence" value="ECO:0007669"/>
    <property type="project" value="InterPro"/>
</dbReference>
<evidence type="ECO:0000256" key="4">
    <source>
        <dbReference type="ARBA" id="ARBA00022714"/>
    </source>
</evidence>
<dbReference type="GO" id="GO:0008177">
    <property type="term" value="F:succinate dehydrogenase (quinone) activity"/>
    <property type="evidence" value="ECO:0007669"/>
    <property type="project" value="UniProtKB-EC"/>
</dbReference>
<comment type="cofactor">
    <cofactor evidence="10">
        <name>[4Fe-4S] cluster</name>
        <dbReference type="ChEBI" id="CHEBI:49883"/>
    </cofactor>
    <text evidence="10">Binds 1 [4Fe-4S] cluster.</text>
</comment>
<evidence type="ECO:0000313" key="14">
    <source>
        <dbReference type="Proteomes" id="UP000536604"/>
    </source>
</evidence>
<dbReference type="GO" id="GO:0006099">
    <property type="term" value="P:tricarboxylic acid cycle"/>
    <property type="evidence" value="ECO:0007669"/>
    <property type="project" value="UniProtKB-KW"/>
</dbReference>
<dbReference type="PANTHER" id="PTHR11921">
    <property type="entry name" value="SUCCINATE DEHYDROGENASE IRON-SULFUR PROTEIN"/>
    <property type="match status" value="1"/>
</dbReference>
<dbReference type="GO" id="GO:0051537">
    <property type="term" value="F:2 iron, 2 sulfur cluster binding"/>
    <property type="evidence" value="ECO:0007669"/>
    <property type="project" value="UniProtKB-KW"/>
</dbReference>
<keyword evidence="6 13" id="KW-0560">Oxidoreductase</keyword>
<sequence>MNITLRVWRQKGPDDKGRMATYKLTDVSSDMSFLEMLDVLNEKLTLEGEDPVAFDHDCREGICGACGVVIDGEAHGPEMTTTCQLHMRSFNDGDTITVEPWRAKAFPVIKDLVVDRGAFDRIIQAGGYISAPTGTAPDAHATPVPKADADRAFDAATCISCGACVAACPNASAMLFTAAKVTHLGMLPQGQPERAARVVKMVNQHDEEDFGNCTNIGECAAVCPKGIPLDTISQLNRDLLGSLAKGVG</sequence>
<dbReference type="GO" id="GO:0051539">
    <property type="term" value="F:4 iron, 4 sulfur cluster binding"/>
    <property type="evidence" value="ECO:0007669"/>
    <property type="project" value="UniProtKB-KW"/>
</dbReference>
<dbReference type="NCBIfam" id="TIGR00384">
    <property type="entry name" value="dhsB"/>
    <property type="match status" value="1"/>
</dbReference>
<dbReference type="NCBIfam" id="NF005746">
    <property type="entry name" value="PRK07570.1"/>
    <property type="match status" value="1"/>
</dbReference>
<dbReference type="Proteomes" id="UP000536604">
    <property type="component" value="Unassembled WGS sequence"/>
</dbReference>
<dbReference type="PROSITE" id="PS51379">
    <property type="entry name" value="4FE4S_FER_2"/>
    <property type="match status" value="1"/>
</dbReference>
<dbReference type="PROSITE" id="PS51085">
    <property type="entry name" value="2FE2S_FER_2"/>
    <property type="match status" value="1"/>
</dbReference>
<dbReference type="SUPFAM" id="SSF46548">
    <property type="entry name" value="alpha-helical ferredoxin"/>
    <property type="match status" value="1"/>
</dbReference>
<dbReference type="SUPFAM" id="SSF54292">
    <property type="entry name" value="2Fe-2S ferredoxin-like"/>
    <property type="match status" value="1"/>
</dbReference>
<comment type="similarity">
    <text evidence="1 10">Belongs to the succinate dehydrogenase/fumarate reductase iron-sulfur protein family.</text>
</comment>
<dbReference type="InterPro" id="IPR036010">
    <property type="entry name" value="2Fe-2S_ferredoxin-like_sf"/>
</dbReference>
<dbReference type="GO" id="GO:0051538">
    <property type="term" value="F:3 iron, 4 sulfur cluster binding"/>
    <property type="evidence" value="ECO:0007669"/>
    <property type="project" value="UniProtKB-KW"/>
</dbReference>
<evidence type="ECO:0000256" key="2">
    <source>
        <dbReference type="ARBA" id="ARBA00022485"/>
    </source>
</evidence>
<dbReference type="InterPro" id="IPR004489">
    <property type="entry name" value="Succ_DH/fum_Rdtase_Fe-S"/>
</dbReference>
<keyword evidence="9 10" id="KW-0003">3Fe-4S</keyword>
<dbReference type="InterPro" id="IPR001041">
    <property type="entry name" value="2Fe-2S_ferredoxin-type"/>
</dbReference>
<dbReference type="PANTHER" id="PTHR11921:SF41">
    <property type="entry name" value="SUCCINATE DEHYDROGENASE"/>
    <property type="match status" value="1"/>
</dbReference>
<protein>
    <recommendedName>
        <fullName evidence="10">Succinate dehydrogenase iron-sulfur subunit</fullName>
        <ecNumber evidence="10">1.3.5.1</ecNumber>
    </recommendedName>
</protein>
<evidence type="ECO:0000256" key="5">
    <source>
        <dbReference type="ARBA" id="ARBA00022723"/>
    </source>
</evidence>
<dbReference type="InterPro" id="IPR050573">
    <property type="entry name" value="SDH/FRD_Iron-Sulfur"/>
</dbReference>
<dbReference type="Gene3D" id="1.10.1060.10">
    <property type="entry name" value="Alpha-helical ferredoxin"/>
    <property type="match status" value="1"/>
</dbReference>
<organism evidence="13 14">
    <name type="scientific">Nocardiopsis algeriensis</name>
    <dbReference type="NCBI Taxonomy" id="1478215"/>
    <lineage>
        <taxon>Bacteria</taxon>
        <taxon>Bacillati</taxon>
        <taxon>Actinomycetota</taxon>
        <taxon>Actinomycetes</taxon>
        <taxon>Streptosporangiales</taxon>
        <taxon>Nocardiopsidaceae</taxon>
        <taxon>Nocardiopsis</taxon>
    </lineage>
</organism>
<keyword evidence="14" id="KW-1185">Reference proteome</keyword>
<dbReference type="InterPro" id="IPR025192">
    <property type="entry name" value="Succ_DH/fum_Rdtase_N"/>
</dbReference>
<dbReference type="Pfam" id="PF13085">
    <property type="entry name" value="Fer2_3"/>
    <property type="match status" value="1"/>
</dbReference>
<keyword evidence="7 10" id="KW-0408">Iron</keyword>
<keyword evidence="2 10" id="KW-0004">4Fe-4S</keyword>
<keyword evidence="3" id="KW-0816">Tricarboxylic acid cycle</keyword>
<dbReference type="InterPro" id="IPR017900">
    <property type="entry name" value="4Fe4S_Fe_S_CS"/>
</dbReference>
<evidence type="ECO:0000256" key="7">
    <source>
        <dbReference type="ARBA" id="ARBA00023004"/>
    </source>
</evidence>
<dbReference type="AlphaFoldDB" id="A0A841IRJ5"/>
<dbReference type="Gene3D" id="3.10.20.30">
    <property type="match status" value="1"/>
</dbReference>
<keyword evidence="4 10" id="KW-0001">2Fe-2S</keyword>
<comment type="catalytic activity">
    <reaction evidence="10">
        <text>a quinone + succinate = fumarate + a quinol</text>
        <dbReference type="Rhea" id="RHEA:40523"/>
        <dbReference type="ChEBI" id="CHEBI:24646"/>
        <dbReference type="ChEBI" id="CHEBI:29806"/>
        <dbReference type="ChEBI" id="CHEBI:30031"/>
        <dbReference type="ChEBI" id="CHEBI:132124"/>
        <dbReference type="EC" id="1.3.5.1"/>
    </reaction>
</comment>
<dbReference type="PROSITE" id="PS00197">
    <property type="entry name" value="2FE2S_FER_1"/>
    <property type="match status" value="1"/>
</dbReference>
<evidence type="ECO:0000256" key="10">
    <source>
        <dbReference type="RuleBase" id="RU361237"/>
    </source>
</evidence>
<evidence type="ECO:0000256" key="9">
    <source>
        <dbReference type="ARBA" id="ARBA00023291"/>
    </source>
</evidence>
<keyword evidence="5 10" id="KW-0479">Metal-binding</keyword>
<evidence type="ECO:0000259" key="12">
    <source>
        <dbReference type="PROSITE" id="PS51379"/>
    </source>
</evidence>
<feature type="domain" description="2Fe-2S ferredoxin-type" evidence="11">
    <location>
        <begin position="1"/>
        <end position="102"/>
    </location>
</feature>
<dbReference type="GO" id="GO:0022904">
    <property type="term" value="P:respiratory electron transport chain"/>
    <property type="evidence" value="ECO:0007669"/>
    <property type="project" value="TreeGrafter"/>
</dbReference>
<evidence type="ECO:0000259" key="11">
    <source>
        <dbReference type="PROSITE" id="PS51085"/>
    </source>
</evidence>
<dbReference type="InterPro" id="IPR006058">
    <property type="entry name" value="2Fe2S_fd_BS"/>
</dbReference>
<comment type="caution">
    <text evidence="13">The sequence shown here is derived from an EMBL/GenBank/DDBJ whole genome shotgun (WGS) entry which is preliminary data.</text>
</comment>
<dbReference type="EC" id="1.3.5.1" evidence="10"/>
<comment type="cofactor">
    <cofactor evidence="10">
        <name>[2Fe-2S] cluster</name>
        <dbReference type="ChEBI" id="CHEBI:190135"/>
    </cofactor>
    <text evidence="10">Binds 1 [2Fe-2S] cluster.</text>
</comment>